<proteinExistence type="predicted"/>
<name>D8UH99_VOLCA</name>
<evidence type="ECO:0000259" key="2">
    <source>
        <dbReference type="PROSITE" id="PS50181"/>
    </source>
</evidence>
<dbReference type="AlphaFoldDB" id="D8UH99"/>
<feature type="compositionally biased region" description="Low complexity" evidence="1">
    <location>
        <begin position="98"/>
        <end position="119"/>
    </location>
</feature>
<reference evidence="3 4" key="1">
    <citation type="journal article" date="2010" name="Science">
        <title>Genomic analysis of organismal complexity in the multicellular green alga Volvox carteri.</title>
        <authorList>
            <person name="Prochnik S.E."/>
            <person name="Umen J."/>
            <person name="Nedelcu A.M."/>
            <person name="Hallmann A."/>
            <person name="Miller S.M."/>
            <person name="Nishii I."/>
            <person name="Ferris P."/>
            <person name="Kuo A."/>
            <person name="Mitros T."/>
            <person name="Fritz-Laylin L.K."/>
            <person name="Hellsten U."/>
            <person name="Chapman J."/>
            <person name="Simakov O."/>
            <person name="Rensing S.A."/>
            <person name="Terry A."/>
            <person name="Pangilinan J."/>
            <person name="Kapitonov V."/>
            <person name="Jurka J."/>
            <person name="Salamov A."/>
            <person name="Shapiro H."/>
            <person name="Schmutz J."/>
            <person name="Grimwood J."/>
            <person name="Lindquist E."/>
            <person name="Lucas S."/>
            <person name="Grigoriev I.V."/>
            <person name="Schmitt R."/>
            <person name="Kirk D."/>
            <person name="Rokhsar D.S."/>
        </authorList>
    </citation>
    <scope>NUCLEOTIDE SEQUENCE [LARGE SCALE GENOMIC DNA]</scope>
    <source>
        <strain evidence="4">f. Nagariensis / Eve</strain>
    </source>
</reference>
<feature type="compositionally biased region" description="Gly residues" evidence="1">
    <location>
        <begin position="237"/>
        <end position="248"/>
    </location>
</feature>
<dbReference type="OrthoDB" id="548502at2759"/>
<dbReference type="GeneID" id="9623152"/>
<dbReference type="Proteomes" id="UP000001058">
    <property type="component" value="Unassembled WGS sequence"/>
</dbReference>
<gene>
    <name evidence="3" type="ORF">VOLCADRAFT_119827</name>
</gene>
<dbReference type="InParanoid" id="D8UH99"/>
<organism evidence="4">
    <name type="scientific">Volvox carteri f. nagariensis</name>
    <dbReference type="NCBI Taxonomy" id="3068"/>
    <lineage>
        <taxon>Eukaryota</taxon>
        <taxon>Viridiplantae</taxon>
        <taxon>Chlorophyta</taxon>
        <taxon>core chlorophytes</taxon>
        <taxon>Chlorophyceae</taxon>
        <taxon>CS clade</taxon>
        <taxon>Chlamydomonadales</taxon>
        <taxon>Volvocaceae</taxon>
        <taxon>Volvox</taxon>
    </lineage>
</organism>
<dbReference type="PROSITE" id="PS50181">
    <property type="entry name" value="FBOX"/>
    <property type="match status" value="1"/>
</dbReference>
<keyword evidence="4" id="KW-1185">Reference proteome</keyword>
<dbReference type="RefSeq" id="XP_002958055.1">
    <property type="nucleotide sequence ID" value="XM_002958009.1"/>
</dbReference>
<dbReference type="eggNOG" id="ENOG502T0IE">
    <property type="taxonomic scope" value="Eukaryota"/>
</dbReference>
<sequence length="292" mass="29904">MFGQEAKLAALINRDPPQLLYKRLPVIGIPSTAVPNEQALVAELQAKLGPGADPERLLFQIRSSRGKTHWAVNSYLRDVMTSSAPGQEDFRPSRPGRTAAAAAAAAAALPPQLQPQPTADGPGQGSTGAGNVSGAPPQSAAIGTATAGTCGVARTQPVCCTGCYCEPPQRPPPLLGPIPPESESGSRSVAVQCSEEQQQQQPWMAAPTVNPQAQPVRQSVFGSGPIGRTSSADVDVDGGGGSSSGSGGSTGMSCYGGLSLDCLPVSLLEAVFRHLDYRSLSAAAMTSRSMSL</sequence>
<dbReference type="EMBL" id="GL378405">
    <property type="protein sequence ID" value="EFJ40895.1"/>
    <property type="molecule type" value="Genomic_DNA"/>
</dbReference>
<feature type="region of interest" description="Disordered" evidence="1">
    <location>
        <begin position="83"/>
        <end position="140"/>
    </location>
</feature>
<dbReference type="SUPFAM" id="SSF81383">
    <property type="entry name" value="F-box domain"/>
    <property type="match status" value="1"/>
</dbReference>
<feature type="non-terminal residue" evidence="3">
    <location>
        <position position="292"/>
    </location>
</feature>
<protein>
    <recommendedName>
        <fullName evidence="2">F-box domain-containing protein</fullName>
    </recommendedName>
</protein>
<accession>D8UH99</accession>
<evidence type="ECO:0000313" key="3">
    <source>
        <dbReference type="EMBL" id="EFJ40895.1"/>
    </source>
</evidence>
<feature type="region of interest" description="Disordered" evidence="1">
    <location>
        <begin position="222"/>
        <end position="248"/>
    </location>
</feature>
<dbReference type="InterPro" id="IPR036047">
    <property type="entry name" value="F-box-like_dom_sf"/>
</dbReference>
<evidence type="ECO:0000256" key="1">
    <source>
        <dbReference type="SAM" id="MobiDB-lite"/>
    </source>
</evidence>
<dbReference type="InterPro" id="IPR001810">
    <property type="entry name" value="F-box_dom"/>
</dbReference>
<evidence type="ECO:0000313" key="4">
    <source>
        <dbReference type="Proteomes" id="UP000001058"/>
    </source>
</evidence>
<feature type="domain" description="F-box" evidence="2">
    <location>
        <begin position="257"/>
        <end position="292"/>
    </location>
</feature>
<dbReference type="KEGG" id="vcn:VOLCADRAFT_119827"/>